<keyword evidence="6" id="KW-1185">Reference proteome</keyword>
<dbReference type="PROSITE" id="PS51186">
    <property type="entry name" value="GNAT"/>
    <property type="match status" value="1"/>
</dbReference>
<gene>
    <name evidence="5" type="ORF">BCV69DRAFT_246564</name>
</gene>
<evidence type="ECO:0000256" key="3">
    <source>
        <dbReference type="SAM" id="MobiDB-lite"/>
    </source>
</evidence>
<dbReference type="SUPFAM" id="SSF55729">
    <property type="entry name" value="Acyl-CoA N-acyltransferases (Nat)"/>
    <property type="match status" value="1"/>
</dbReference>
<dbReference type="InterPro" id="IPR000182">
    <property type="entry name" value="GNAT_dom"/>
</dbReference>
<evidence type="ECO:0000313" key="6">
    <source>
        <dbReference type="Proteomes" id="UP000245942"/>
    </source>
</evidence>
<feature type="domain" description="N-acetyltransferase" evidence="4">
    <location>
        <begin position="2"/>
        <end position="183"/>
    </location>
</feature>
<accession>A0A316UBC8</accession>
<feature type="region of interest" description="Disordered" evidence="3">
    <location>
        <begin position="166"/>
        <end position="204"/>
    </location>
</feature>
<name>A0A316UBC8_9BASI</name>
<evidence type="ECO:0000259" key="4">
    <source>
        <dbReference type="PROSITE" id="PS51186"/>
    </source>
</evidence>
<evidence type="ECO:0000313" key="5">
    <source>
        <dbReference type="EMBL" id="PWN22168.1"/>
    </source>
</evidence>
<keyword evidence="2 5" id="KW-0012">Acyltransferase</keyword>
<evidence type="ECO:0000256" key="2">
    <source>
        <dbReference type="ARBA" id="ARBA00023315"/>
    </source>
</evidence>
<dbReference type="GO" id="GO:0004596">
    <property type="term" value="F:protein-N-terminal amino-acid acetyltransferase activity"/>
    <property type="evidence" value="ECO:0007669"/>
    <property type="project" value="TreeGrafter"/>
</dbReference>
<dbReference type="InterPro" id="IPR051646">
    <property type="entry name" value="NatB_acetyltransferase_subunit"/>
</dbReference>
<dbReference type="PANTHER" id="PTHR45910">
    <property type="entry name" value="N-ALPHA-ACETYLTRANSFERASE 20"/>
    <property type="match status" value="1"/>
</dbReference>
<protein>
    <submittedName>
        <fullName evidence="5">Acyl-CoA N-acyltransferase</fullName>
    </submittedName>
</protein>
<organism evidence="5 6">
    <name type="scientific">Pseudomicrostroma glucosiphilum</name>
    <dbReference type="NCBI Taxonomy" id="1684307"/>
    <lineage>
        <taxon>Eukaryota</taxon>
        <taxon>Fungi</taxon>
        <taxon>Dikarya</taxon>
        <taxon>Basidiomycota</taxon>
        <taxon>Ustilaginomycotina</taxon>
        <taxon>Exobasidiomycetes</taxon>
        <taxon>Microstromatales</taxon>
        <taxon>Microstromatales incertae sedis</taxon>
        <taxon>Pseudomicrostroma</taxon>
    </lineage>
</organism>
<dbReference type="OrthoDB" id="10264728at2759"/>
<sequence>MSRLRPFKCTDLFHFNRVNLDHFTETYSTAYYLNYLATWPDLCFVSTHASCSESTASSDGAVGRAGGGDTQIMGYLFGKAEGIDGAGGTKEKERHGHVTAVTVGPEFRRLGLARELMGLLEEASSLMYSAYFIDLFVRPSNALAVGLYQSLDYAVHRVVKEYYQGGGPGGSDEDGYDMRKALPRDTKRETVRESSKGMKVFVEQ</sequence>
<dbReference type="InterPro" id="IPR016181">
    <property type="entry name" value="Acyl_CoA_acyltransferase"/>
</dbReference>
<dbReference type="RefSeq" id="XP_025349328.1">
    <property type="nucleotide sequence ID" value="XM_025490216.1"/>
</dbReference>
<keyword evidence="1 5" id="KW-0808">Transferase</keyword>
<evidence type="ECO:0000256" key="1">
    <source>
        <dbReference type="ARBA" id="ARBA00022679"/>
    </source>
</evidence>
<dbReference type="GeneID" id="37011950"/>
<proteinExistence type="predicted"/>
<dbReference type="AlphaFoldDB" id="A0A316UBC8"/>
<dbReference type="Proteomes" id="UP000245942">
    <property type="component" value="Unassembled WGS sequence"/>
</dbReference>
<dbReference type="PANTHER" id="PTHR45910:SF1">
    <property type="entry name" value="N-ALPHA-ACETYLTRANSFERASE 20"/>
    <property type="match status" value="1"/>
</dbReference>
<reference evidence="5 6" key="1">
    <citation type="journal article" date="2018" name="Mol. Biol. Evol.">
        <title>Broad Genomic Sampling Reveals a Smut Pathogenic Ancestry of the Fungal Clade Ustilaginomycotina.</title>
        <authorList>
            <person name="Kijpornyongpan T."/>
            <person name="Mondo S.J."/>
            <person name="Barry K."/>
            <person name="Sandor L."/>
            <person name="Lee J."/>
            <person name="Lipzen A."/>
            <person name="Pangilinan J."/>
            <person name="LaButti K."/>
            <person name="Hainaut M."/>
            <person name="Henrissat B."/>
            <person name="Grigoriev I.V."/>
            <person name="Spatafora J.W."/>
            <person name="Aime M.C."/>
        </authorList>
    </citation>
    <scope>NUCLEOTIDE SEQUENCE [LARGE SCALE GENOMIC DNA]</scope>
    <source>
        <strain evidence="5 6">MCA 4718</strain>
    </source>
</reference>
<dbReference type="Gene3D" id="3.40.630.30">
    <property type="match status" value="1"/>
</dbReference>
<dbReference type="CDD" id="cd04301">
    <property type="entry name" value="NAT_SF"/>
    <property type="match status" value="1"/>
</dbReference>
<dbReference type="Pfam" id="PF00583">
    <property type="entry name" value="Acetyltransf_1"/>
    <property type="match status" value="1"/>
</dbReference>
<dbReference type="EMBL" id="KZ819323">
    <property type="protein sequence ID" value="PWN22168.1"/>
    <property type="molecule type" value="Genomic_DNA"/>
</dbReference>
<dbReference type="GO" id="GO:0031416">
    <property type="term" value="C:NatB complex"/>
    <property type="evidence" value="ECO:0007669"/>
    <property type="project" value="TreeGrafter"/>
</dbReference>
<dbReference type="STRING" id="1684307.A0A316UBC8"/>
<feature type="compositionally biased region" description="Basic and acidic residues" evidence="3">
    <location>
        <begin position="176"/>
        <end position="196"/>
    </location>
</feature>